<feature type="compositionally biased region" description="Polar residues" evidence="1">
    <location>
        <begin position="320"/>
        <end position="333"/>
    </location>
</feature>
<dbReference type="RefSeq" id="XP_007937909.1">
    <property type="nucleotide sequence ID" value="XM_007939718.1"/>
</dbReference>
<accession>A0A8B6ZQF0</accession>
<reference evidence="4" key="1">
    <citation type="submission" date="2025-08" db="UniProtKB">
        <authorList>
            <consortium name="RefSeq"/>
        </authorList>
    </citation>
    <scope>IDENTIFICATION</scope>
</reference>
<evidence type="ECO:0000313" key="4">
    <source>
        <dbReference type="RefSeq" id="XP_007937909.1"/>
    </source>
</evidence>
<name>A0A8B6ZQF0_ORYAF</name>
<dbReference type="Pfam" id="PF15882">
    <property type="entry name" value="DUF4735"/>
    <property type="match status" value="1"/>
</dbReference>
<keyword evidence="2" id="KW-0732">Signal</keyword>
<dbReference type="GO" id="GO:0005829">
    <property type="term" value="C:cytosol"/>
    <property type="evidence" value="ECO:0007669"/>
    <property type="project" value="TreeGrafter"/>
</dbReference>
<dbReference type="Proteomes" id="UP000694850">
    <property type="component" value="Unplaced"/>
</dbReference>
<feature type="chain" id="PRO_5034279767" evidence="2">
    <location>
        <begin position="21"/>
        <end position="342"/>
    </location>
</feature>
<feature type="signal peptide" evidence="2">
    <location>
        <begin position="1"/>
        <end position="20"/>
    </location>
</feature>
<evidence type="ECO:0000256" key="2">
    <source>
        <dbReference type="SAM" id="SignalP"/>
    </source>
</evidence>
<proteinExistence type="predicted"/>
<dbReference type="OrthoDB" id="5949187at2759"/>
<feature type="region of interest" description="Disordered" evidence="1">
    <location>
        <begin position="315"/>
        <end position="342"/>
    </location>
</feature>
<dbReference type="AlphaFoldDB" id="A0A8B6ZQF0"/>
<keyword evidence="3" id="KW-1185">Reference proteome</keyword>
<evidence type="ECO:0000313" key="3">
    <source>
        <dbReference type="Proteomes" id="UP000694850"/>
    </source>
</evidence>
<organism evidence="3 4">
    <name type="scientific">Orycteropus afer afer</name>
    <dbReference type="NCBI Taxonomy" id="1230840"/>
    <lineage>
        <taxon>Eukaryota</taxon>
        <taxon>Metazoa</taxon>
        <taxon>Chordata</taxon>
        <taxon>Craniata</taxon>
        <taxon>Vertebrata</taxon>
        <taxon>Euteleostomi</taxon>
        <taxon>Mammalia</taxon>
        <taxon>Eutheria</taxon>
        <taxon>Afrotheria</taxon>
        <taxon>Tubulidentata</taxon>
        <taxon>Orycteropodidae</taxon>
        <taxon>Orycteropus</taxon>
    </lineage>
</organism>
<dbReference type="GO" id="GO:0016020">
    <property type="term" value="C:membrane"/>
    <property type="evidence" value="ECO:0007669"/>
    <property type="project" value="TreeGrafter"/>
</dbReference>
<gene>
    <name evidence="4" type="primary">CUNH16orf89</name>
</gene>
<dbReference type="PANTHER" id="PTHR33539">
    <property type="entry name" value="UPF0764 PROTEIN C16ORF89"/>
    <property type="match status" value="1"/>
</dbReference>
<dbReference type="InterPro" id="IPR031751">
    <property type="entry name" value="DUF4735"/>
</dbReference>
<sequence length="342" mass="39086">MAGLGLLLLLLLLSPPSLWASSLSQPDTPEGNATIASLILSALERATVFLEQRLPELNLDGVLGFRVLQEQLQGAQKQWAGDPRLQLLSVRTQRLERKLGTLLRRAISYLRQSDPIYLQEFQPTILPGFWKLPHTWTHTTASMVYPTFEPHDSFSEDRSDQCLVQLLGTGTNSSQPCQLSDACRTLMTRHGCWDYCLSHQLLYFLSARMVGCTKGLFRHSQHYLDVFCANMMDLNRRVEAVGYAYPTRDLFMENIMLCGIAGFADFYKLPWLEAILSWQKPREGCFGKPAPEEDTLFQATQHQQHFLRRVKRREKEFTGNEKTQGTFTAQNGSAPMRRQEPW</sequence>
<dbReference type="PANTHER" id="PTHR33539:SF1">
    <property type="entry name" value="UPF0764 PROTEIN C16ORF89"/>
    <property type="match status" value="1"/>
</dbReference>
<protein>
    <submittedName>
        <fullName evidence="4">UPF0764 protein C16orf89 homolog</fullName>
    </submittedName>
</protein>
<evidence type="ECO:0000256" key="1">
    <source>
        <dbReference type="SAM" id="MobiDB-lite"/>
    </source>
</evidence>